<feature type="domain" description="Glycoside hydrolase family 2 immunoglobulin-like beta-sandwich" evidence="4">
    <location>
        <begin position="164"/>
        <end position="244"/>
    </location>
</feature>
<keyword evidence="3" id="KW-0326">Glycosidase</keyword>
<name>A0A2J6X751_9BACT</name>
<keyword evidence="2" id="KW-0378">Hydrolase</keyword>
<evidence type="ECO:0008006" key="9">
    <source>
        <dbReference type="Google" id="ProtNLM"/>
    </source>
</evidence>
<evidence type="ECO:0000256" key="1">
    <source>
        <dbReference type="ARBA" id="ARBA00007401"/>
    </source>
</evidence>
<dbReference type="Pfam" id="PF02836">
    <property type="entry name" value="Glyco_hydro_2_C"/>
    <property type="match status" value="1"/>
</dbReference>
<dbReference type="InterPro" id="IPR036156">
    <property type="entry name" value="Beta-gal/glucu_dom_sf"/>
</dbReference>
<dbReference type="InterPro" id="IPR006103">
    <property type="entry name" value="Glyco_hydro_2_cat"/>
</dbReference>
<evidence type="ECO:0000259" key="4">
    <source>
        <dbReference type="Pfam" id="PF00703"/>
    </source>
</evidence>
<dbReference type="PANTHER" id="PTHR42732">
    <property type="entry name" value="BETA-GALACTOSIDASE"/>
    <property type="match status" value="1"/>
</dbReference>
<dbReference type="InterPro" id="IPR017853">
    <property type="entry name" value="GH"/>
</dbReference>
<evidence type="ECO:0000313" key="8">
    <source>
        <dbReference type="Proteomes" id="UP000236910"/>
    </source>
</evidence>
<evidence type="ECO:0000259" key="5">
    <source>
        <dbReference type="Pfam" id="PF02836"/>
    </source>
</evidence>
<sequence>MLSLNGTWKFFTSENEIKNFKGIFEDQIEIPSCVEEFFDHKKYMLFKKDFAIDFDPQKRYFLNFDAVDYHADIFINGNFLGSHDGGYTPFSFDITKFLKKENEIIVQVHDLEEEMATEILHGKQNGIPNWYGNISGIWRDVYITEKGRNFFDELYVDASYLKHSLKIHGSLEDKANSKIRVILKDEEKVLIDKSYLLDSKNFIFEFSVDKIDPWSFDNPKLYSLQLELIEDKVIDLWESKIGFRDIESVNGKILLNGKEIFIRGALDQDFYPVTLYTTPSISYLRDEFLKAKQMGLNLLRCHIKVPDKRYLDLADEVGLLIWEEVPNFDRFSEKSIREYEKTLFEIIKRDYNHPSFVIFTIINESWGVDLSKEEQREWMNEMYSKSKGIIGNRLVVDNSACCNNFHIESDLNDFHFYKSLDHFEDWNSDLSRFVSGTFKTFSTYGDSKENGQEPKMISEFGVWGLPAFIRDVKRMDRSFRDIKETIPNGVEDRFLNSSISKHFKNYEEFAILTQREQFNALKYQIEEMRLHNEIKGYVITEFTDICWEANGLLDMHRRLKWGFELLKWINSDIIIIPRLKRYNFYKGEKIDVDIAISNYSDVSGKFDLVINFDGDEMTKEVNLSKGKIVHIEETLTAKEAKLTKIWFKIKNKREVLSQNYVEIGIFENGKRILDKSKFVCIENPGEYLFGETKVEVLKKEGFLDGNWISNFNWMDPKTFSDLSENGVVDMRHLHLLKNDLLMLIDGPVEILFGTTYGWIYGDFAYLAKIRKKNEEIILTTLVLQDNDPPSSKIIENLS</sequence>
<gene>
    <name evidence="7" type="ORF">C0175_03010</name>
</gene>
<dbReference type="EMBL" id="PNIX01000174">
    <property type="protein sequence ID" value="PMP82794.1"/>
    <property type="molecule type" value="Genomic_DNA"/>
</dbReference>
<evidence type="ECO:0000259" key="6">
    <source>
        <dbReference type="Pfam" id="PF02837"/>
    </source>
</evidence>
<organism evidence="7 8">
    <name type="scientific">Caldisericum exile</name>
    <dbReference type="NCBI Taxonomy" id="693075"/>
    <lineage>
        <taxon>Bacteria</taxon>
        <taxon>Pseudomonadati</taxon>
        <taxon>Caldisericota/Cryosericota group</taxon>
        <taxon>Caldisericota</taxon>
        <taxon>Caldisericia</taxon>
        <taxon>Caldisericales</taxon>
        <taxon>Caldisericaceae</taxon>
        <taxon>Caldisericum</taxon>
    </lineage>
</organism>
<dbReference type="InterPro" id="IPR051913">
    <property type="entry name" value="GH2_Domain-Containing"/>
</dbReference>
<dbReference type="InterPro" id="IPR006104">
    <property type="entry name" value="Glyco_hydro_2_N"/>
</dbReference>
<evidence type="ECO:0000256" key="3">
    <source>
        <dbReference type="ARBA" id="ARBA00023295"/>
    </source>
</evidence>
<dbReference type="GO" id="GO:0004553">
    <property type="term" value="F:hydrolase activity, hydrolyzing O-glycosyl compounds"/>
    <property type="evidence" value="ECO:0007669"/>
    <property type="project" value="InterPro"/>
</dbReference>
<comment type="similarity">
    <text evidence="1">Belongs to the glycosyl hydrolase 2 family.</text>
</comment>
<protein>
    <recommendedName>
        <fullName evidence="9">Glycoside hydrolase family 2</fullName>
    </recommendedName>
</protein>
<dbReference type="AlphaFoldDB" id="A0A2J6X751"/>
<dbReference type="SUPFAM" id="SSF49303">
    <property type="entry name" value="beta-Galactosidase/glucuronidase domain"/>
    <property type="match status" value="1"/>
</dbReference>
<dbReference type="Gene3D" id="2.60.40.10">
    <property type="entry name" value="Immunoglobulins"/>
    <property type="match status" value="1"/>
</dbReference>
<dbReference type="SUPFAM" id="SSF51445">
    <property type="entry name" value="(Trans)glycosidases"/>
    <property type="match status" value="1"/>
</dbReference>
<evidence type="ECO:0000256" key="2">
    <source>
        <dbReference type="ARBA" id="ARBA00022801"/>
    </source>
</evidence>
<dbReference type="InterPro" id="IPR008979">
    <property type="entry name" value="Galactose-bd-like_sf"/>
</dbReference>
<accession>A0A2J6X751</accession>
<dbReference type="Gene3D" id="3.20.20.80">
    <property type="entry name" value="Glycosidases"/>
    <property type="match status" value="1"/>
</dbReference>
<feature type="domain" description="Glycosyl hydrolases family 2 sugar binding" evidence="6">
    <location>
        <begin position="46"/>
        <end position="144"/>
    </location>
</feature>
<reference evidence="7 8" key="1">
    <citation type="submission" date="2018-01" db="EMBL/GenBank/DDBJ databases">
        <title>Metagenomic assembled genomes from two thermal pools in the Uzon Caldera, Kamchatka, Russia.</title>
        <authorList>
            <person name="Wilkins L."/>
            <person name="Ettinger C."/>
        </authorList>
    </citation>
    <scope>NUCLEOTIDE SEQUENCE [LARGE SCALE GENOMIC DNA]</scope>
    <source>
        <strain evidence="7">ARK-10</strain>
    </source>
</reference>
<dbReference type="Pfam" id="PF00703">
    <property type="entry name" value="Glyco_hydro_2"/>
    <property type="match status" value="1"/>
</dbReference>
<dbReference type="Pfam" id="PF02837">
    <property type="entry name" value="Glyco_hydro_2_N"/>
    <property type="match status" value="1"/>
</dbReference>
<dbReference type="Gene3D" id="2.60.120.260">
    <property type="entry name" value="Galactose-binding domain-like"/>
    <property type="match status" value="1"/>
</dbReference>
<dbReference type="Proteomes" id="UP000236910">
    <property type="component" value="Unassembled WGS sequence"/>
</dbReference>
<proteinExistence type="inferred from homology"/>
<feature type="domain" description="Glycoside hydrolase family 2 catalytic" evidence="5">
    <location>
        <begin position="250"/>
        <end position="462"/>
    </location>
</feature>
<dbReference type="PANTHER" id="PTHR42732:SF2">
    <property type="entry name" value="BETA-MANNOSIDASE"/>
    <property type="match status" value="1"/>
</dbReference>
<dbReference type="GO" id="GO:0005975">
    <property type="term" value="P:carbohydrate metabolic process"/>
    <property type="evidence" value="ECO:0007669"/>
    <property type="project" value="InterPro"/>
</dbReference>
<dbReference type="SUPFAM" id="SSF49785">
    <property type="entry name" value="Galactose-binding domain-like"/>
    <property type="match status" value="1"/>
</dbReference>
<dbReference type="InterPro" id="IPR006102">
    <property type="entry name" value="Ig-like_GH2"/>
</dbReference>
<evidence type="ECO:0000313" key="7">
    <source>
        <dbReference type="EMBL" id="PMP82794.1"/>
    </source>
</evidence>
<dbReference type="InterPro" id="IPR013783">
    <property type="entry name" value="Ig-like_fold"/>
</dbReference>
<comment type="caution">
    <text evidence="7">The sequence shown here is derived from an EMBL/GenBank/DDBJ whole genome shotgun (WGS) entry which is preliminary data.</text>
</comment>